<accession>A0A918TLA7</accession>
<dbReference type="SMART" id="SM00448">
    <property type="entry name" value="REC"/>
    <property type="match status" value="1"/>
</dbReference>
<dbReference type="SMART" id="SM00421">
    <property type="entry name" value="HTH_LUXR"/>
    <property type="match status" value="1"/>
</dbReference>
<dbReference type="EMBL" id="BMXI01000007">
    <property type="protein sequence ID" value="GHC53154.1"/>
    <property type="molecule type" value="Genomic_DNA"/>
</dbReference>
<evidence type="ECO:0000256" key="2">
    <source>
        <dbReference type="ARBA" id="ARBA00023125"/>
    </source>
</evidence>
<dbReference type="GO" id="GO:0006355">
    <property type="term" value="P:regulation of DNA-templated transcription"/>
    <property type="evidence" value="ECO:0007669"/>
    <property type="project" value="InterPro"/>
</dbReference>
<evidence type="ECO:0000313" key="6">
    <source>
        <dbReference type="EMBL" id="GHC53154.1"/>
    </source>
</evidence>
<dbReference type="Pfam" id="PF00196">
    <property type="entry name" value="GerE"/>
    <property type="match status" value="1"/>
</dbReference>
<dbReference type="InterPro" id="IPR000792">
    <property type="entry name" value="Tscrpt_reg_LuxR_C"/>
</dbReference>
<reference evidence="6" key="1">
    <citation type="journal article" date="2014" name="Int. J. Syst. Evol. Microbiol.">
        <title>Complete genome sequence of Corynebacterium casei LMG S-19264T (=DSM 44701T), isolated from a smear-ripened cheese.</title>
        <authorList>
            <consortium name="US DOE Joint Genome Institute (JGI-PGF)"/>
            <person name="Walter F."/>
            <person name="Albersmeier A."/>
            <person name="Kalinowski J."/>
            <person name="Ruckert C."/>
        </authorList>
    </citation>
    <scope>NUCLEOTIDE SEQUENCE</scope>
    <source>
        <strain evidence="6">KCTC 12988</strain>
    </source>
</reference>
<organism evidence="6 7">
    <name type="scientific">Roseibacillus persicicus</name>
    <dbReference type="NCBI Taxonomy" id="454148"/>
    <lineage>
        <taxon>Bacteria</taxon>
        <taxon>Pseudomonadati</taxon>
        <taxon>Verrucomicrobiota</taxon>
        <taxon>Verrucomicrobiia</taxon>
        <taxon>Verrucomicrobiales</taxon>
        <taxon>Verrucomicrobiaceae</taxon>
        <taxon>Roseibacillus</taxon>
    </lineage>
</organism>
<name>A0A918TLA7_9BACT</name>
<sequence length="220" mass="24095">MEERTVAIVDDHTMMREGLAGLVNSLEGFCCCWSAGDATEAMSQLENECPKLLMVDMTLPGRNGLELTKDALALHPSLPVLVVSMHDETLYAQRVLRAGAKGYIMKDAPTEQLIEAIQKTAAGGMWVSGAMSAKIIEAFSSQPGTEKVEGVHRLSDREFEIFQLIGEGKSKSAIAEGLNISPKTVDVHKAHIREKLELEDAAAVLRYAIRWVEMKNLPSE</sequence>
<dbReference type="SUPFAM" id="SSF52172">
    <property type="entry name" value="CheY-like"/>
    <property type="match status" value="1"/>
</dbReference>
<evidence type="ECO:0000256" key="3">
    <source>
        <dbReference type="PROSITE-ProRule" id="PRU00169"/>
    </source>
</evidence>
<dbReference type="CDD" id="cd17535">
    <property type="entry name" value="REC_NarL-like"/>
    <property type="match status" value="1"/>
</dbReference>
<dbReference type="PANTHER" id="PTHR43214:SF42">
    <property type="entry name" value="TRANSCRIPTIONAL REGULATORY PROTEIN DESR"/>
    <property type="match status" value="1"/>
</dbReference>
<dbReference type="AlphaFoldDB" id="A0A918TLA7"/>
<proteinExistence type="predicted"/>
<dbReference type="InterPro" id="IPR001789">
    <property type="entry name" value="Sig_transdc_resp-reg_receiver"/>
</dbReference>
<dbReference type="PROSITE" id="PS50110">
    <property type="entry name" value="RESPONSE_REGULATORY"/>
    <property type="match status" value="1"/>
</dbReference>
<dbReference type="Proteomes" id="UP000644507">
    <property type="component" value="Unassembled WGS sequence"/>
</dbReference>
<dbReference type="PANTHER" id="PTHR43214">
    <property type="entry name" value="TWO-COMPONENT RESPONSE REGULATOR"/>
    <property type="match status" value="1"/>
</dbReference>
<keyword evidence="7" id="KW-1185">Reference proteome</keyword>
<keyword evidence="1 3" id="KW-0597">Phosphoprotein</keyword>
<dbReference type="InterPro" id="IPR058245">
    <property type="entry name" value="NreC/VraR/RcsB-like_REC"/>
</dbReference>
<dbReference type="InterPro" id="IPR011006">
    <property type="entry name" value="CheY-like_superfamily"/>
</dbReference>
<evidence type="ECO:0000313" key="7">
    <source>
        <dbReference type="Proteomes" id="UP000644507"/>
    </source>
</evidence>
<dbReference type="PROSITE" id="PS50043">
    <property type="entry name" value="HTH_LUXR_2"/>
    <property type="match status" value="1"/>
</dbReference>
<comment type="caution">
    <text evidence="6">The sequence shown here is derived from an EMBL/GenBank/DDBJ whole genome shotgun (WGS) entry which is preliminary data.</text>
</comment>
<dbReference type="GO" id="GO:0003677">
    <property type="term" value="F:DNA binding"/>
    <property type="evidence" value="ECO:0007669"/>
    <property type="project" value="UniProtKB-KW"/>
</dbReference>
<keyword evidence="2 6" id="KW-0238">DNA-binding</keyword>
<dbReference type="Pfam" id="PF00072">
    <property type="entry name" value="Response_reg"/>
    <property type="match status" value="1"/>
</dbReference>
<dbReference type="GO" id="GO:0000160">
    <property type="term" value="P:phosphorelay signal transduction system"/>
    <property type="evidence" value="ECO:0007669"/>
    <property type="project" value="InterPro"/>
</dbReference>
<evidence type="ECO:0000259" key="4">
    <source>
        <dbReference type="PROSITE" id="PS50043"/>
    </source>
</evidence>
<dbReference type="Gene3D" id="3.40.50.2300">
    <property type="match status" value="1"/>
</dbReference>
<dbReference type="InterPro" id="IPR016032">
    <property type="entry name" value="Sig_transdc_resp-reg_C-effctor"/>
</dbReference>
<feature type="domain" description="HTH luxR-type" evidence="4">
    <location>
        <begin position="147"/>
        <end position="212"/>
    </location>
</feature>
<dbReference type="PRINTS" id="PR00038">
    <property type="entry name" value="HTHLUXR"/>
</dbReference>
<protein>
    <submittedName>
        <fullName evidence="6">DNA-binding response regulator</fullName>
    </submittedName>
</protein>
<dbReference type="CDD" id="cd06170">
    <property type="entry name" value="LuxR_C_like"/>
    <property type="match status" value="1"/>
</dbReference>
<feature type="modified residue" description="4-aspartylphosphate" evidence="3">
    <location>
        <position position="56"/>
    </location>
</feature>
<dbReference type="SUPFAM" id="SSF46894">
    <property type="entry name" value="C-terminal effector domain of the bipartite response regulators"/>
    <property type="match status" value="1"/>
</dbReference>
<feature type="domain" description="Response regulatory" evidence="5">
    <location>
        <begin position="5"/>
        <end position="121"/>
    </location>
</feature>
<dbReference type="RefSeq" id="WP_189569755.1">
    <property type="nucleotide sequence ID" value="NZ_BMXI01000007.1"/>
</dbReference>
<dbReference type="InterPro" id="IPR039420">
    <property type="entry name" value="WalR-like"/>
</dbReference>
<gene>
    <name evidence="6" type="ORF">GCM10007100_19510</name>
</gene>
<evidence type="ECO:0000256" key="1">
    <source>
        <dbReference type="ARBA" id="ARBA00022553"/>
    </source>
</evidence>
<evidence type="ECO:0000259" key="5">
    <source>
        <dbReference type="PROSITE" id="PS50110"/>
    </source>
</evidence>
<reference evidence="6" key="2">
    <citation type="submission" date="2020-09" db="EMBL/GenBank/DDBJ databases">
        <authorList>
            <person name="Sun Q."/>
            <person name="Kim S."/>
        </authorList>
    </citation>
    <scope>NUCLEOTIDE SEQUENCE</scope>
    <source>
        <strain evidence="6">KCTC 12988</strain>
    </source>
</reference>